<reference evidence="2 3" key="1">
    <citation type="submission" date="2021-05" db="EMBL/GenBank/DDBJ databases">
        <title>Comparative genomic studies on the polysaccharide-degrading batcterial strains of the Flammeovirga genus.</title>
        <authorList>
            <person name="Zewei F."/>
            <person name="Zheng Z."/>
            <person name="Yu L."/>
            <person name="Ruyue G."/>
            <person name="Yanhong M."/>
            <person name="Yuanyuan C."/>
            <person name="Jingyan G."/>
            <person name="Wenjun H."/>
        </authorList>
    </citation>
    <scope>NUCLEOTIDE SEQUENCE [LARGE SCALE GENOMIC DNA]</scope>
    <source>
        <strain evidence="2 3">NBRC:100898</strain>
    </source>
</reference>
<dbReference type="AlphaFoldDB" id="A0AAX1N4L1"/>
<sequence length="459" mass="52803">MVRKYIFTAMCLLLGVSVWAQERATLFTTTKVNKKQVMVGEPFKVQLSIYTTTWFTKGLNFEDFQLPNALMVKDGRAVPNSMQIGKYKYAGVQQTYWVFPFSAGDNTFPSLTLEVETPDPGDYKGKKRILKTKEKTIKVVPPPLGEDPKEWLVSTNVRLKDTWNKDLSKVKVGDVLKRTITITAGNTLGPLIPVREFDSLSWAGVYPEAPSNSNYNNNEGYISGTQRQVITYLVQEAGTFEIPGIKVRYYHPYNKKSKVVTSKDRKITIAENPNLSMLASLQDSLNKLNQVQEPQEAVEEKTWEDYVPVQWKEILAVCIILLMVYRYRPDQKVSTFIQKKKSTFSYQESVAFGHLISAIKKKKINEILQLFTIWINLLPNQSVSNYKQTLFEALLSHQLSDLIDEVSEEKYKKGQESISDELKSRLIKQLKWDRKILLKTDKKKSWKEKKTKELDDLNP</sequence>
<dbReference type="PANTHER" id="PTHR40940">
    <property type="entry name" value="PROTEIN BATD-RELATED"/>
    <property type="match status" value="1"/>
</dbReference>
<organism evidence="2 3">
    <name type="scientific">Flammeovirga yaeyamensis</name>
    <dbReference type="NCBI Taxonomy" id="367791"/>
    <lineage>
        <taxon>Bacteria</taxon>
        <taxon>Pseudomonadati</taxon>
        <taxon>Bacteroidota</taxon>
        <taxon>Cytophagia</taxon>
        <taxon>Cytophagales</taxon>
        <taxon>Flammeovirgaceae</taxon>
        <taxon>Flammeovirga</taxon>
    </lineage>
</organism>
<dbReference type="PANTHER" id="PTHR40940:SF2">
    <property type="entry name" value="BATD"/>
    <property type="match status" value="1"/>
</dbReference>
<feature type="signal peptide" evidence="1">
    <location>
        <begin position="1"/>
        <end position="20"/>
    </location>
</feature>
<evidence type="ECO:0000256" key="1">
    <source>
        <dbReference type="SAM" id="SignalP"/>
    </source>
</evidence>
<dbReference type="KEGG" id="fya:KMW28_01425"/>
<protein>
    <submittedName>
        <fullName evidence="2">BatD family protein</fullName>
    </submittedName>
</protein>
<keyword evidence="1" id="KW-0732">Signal</keyword>
<name>A0AAX1N4L1_9BACT</name>
<dbReference type="RefSeq" id="WP_169664800.1">
    <property type="nucleotide sequence ID" value="NZ_CP076132.1"/>
</dbReference>
<accession>A0AAX1N4L1</accession>
<keyword evidence="3" id="KW-1185">Reference proteome</keyword>
<feature type="chain" id="PRO_5043399045" evidence="1">
    <location>
        <begin position="21"/>
        <end position="459"/>
    </location>
</feature>
<dbReference type="InterPro" id="IPR025738">
    <property type="entry name" value="BatD"/>
</dbReference>
<evidence type="ECO:0000313" key="2">
    <source>
        <dbReference type="EMBL" id="QWG02271.1"/>
    </source>
</evidence>
<proteinExistence type="predicted"/>
<gene>
    <name evidence="2" type="ORF">KMW28_01425</name>
</gene>
<dbReference type="EMBL" id="CP076132">
    <property type="protein sequence ID" value="QWG02271.1"/>
    <property type="molecule type" value="Genomic_DNA"/>
</dbReference>
<dbReference type="Pfam" id="PF13584">
    <property type="entry name" value="BatD"/>
    <property type="match status" value="2"/>
</dbReference>
<evidence type="ECO:0000313" key="3">
    <source>
        <dbReference type="Proteomes" id="UP000678679"/>
    </source>
</evidence>
<dbReference type="Proteomes" id="UP000678679">
    <property type="component" value="Chromosome 1"/>
</dbReference>